<dbReference type="GO" id="GO:1904680">
    <property type="term" value="F:peptide transmembrane transporter activity"/>
    <property type="evidence" value="ECO:0007669"/>
    <property type="project" value="TreeGrafter"/>
</dbReference>
<reference evidence="6 7" key="1">
    <citation type="submission" date="2018-11" db="EMBL/GenBank/DDBJ databases">
        <title>Genomic profiling of Staphylococcus species from a Poultry farm system in KwaZulu-Natal, South Africa.</title>
        <authorList>
            <person name="Amoako D.G."/>
            <person name="Somboro A.M."/>
            <person name="Abia A.L.K."/>
            <person name="Bester L.A."/>
            <person name="Essack S.Y."/>
        </authorList>
    </citation>
    <scope>NUCLEOTIDE SEQUENCE [LARGE SCALE GENOMIC DNA]</scope>
    <source>
        <strain evidence="6 7">SA11</strain>
    </source>
</reference>
<dbReference type="GO" id="GO:0043190">
    <property type="term" value="C:ATP-binding cassette (ABC) transporter complex"/>
    <property type="evidence" value="ECO:0007669"/>
    <property type="project" value="InterPro"/>
</dbReference>
<evidence type="ECO:0000259" key="5">
    <source>
        <dbReference type="Pfam" id="PF00496"/>
    </source>
</evidence>
<evidence type="ECO:0000256" key="2">
    <source>
        <dbReference type="ARBA" id="ARBA00005695"/>
    </source>
</evidence>
<feature type="signal peptide" evidence="4">
    <location>
        <begin position="1"/>
        <end position="22"/>
    </location>
</feature>
<comment type="similarity">
    <text evidence="2">Belongs to the bacterial solute-binding protein 5 family.</text>
</comment>
<feature type="chain" id="PRO_5038444910" evidence="4">
    <location>
        <begin position="23"/>
        <end position="531"/>
    </location>
</feature>
<dbReference type="PIRSF" id="PIRSF002741">
    <property type="entry name" value="MppA"/>
    <property type="match status" value="1"/>
</dbReference>
<dbReference type="GO" id="GO:0015833">
    <property type="term" value="P:peptide transport"/>
    <property type="evidence" value="ECO:0007669"/>
    <property type="project" value="TreeGrafter"/>
</dbReference>
<dbReference type="GO" id="GO:0016151">
    <property type="term" value="F:nickel cation binding"/>
    <property type="evidence" value="ECO:0007669"/>
    <property type="project" value="InterPro"/>
</dbReference>
<dbReference type="GO" id="GO:0015675">
    <property type="term" value="P:nickel cation transport"/>
    <property type="evidence" value="ECO:0007669"/>
    <property type="project" value="InterPro"/>
</dbReference>
<dbReference type="RefSeq" id="WP_130135676.1">
    <property type="nucleotide sequence ID" value="NZ_RQTE01000215.1"/>
</dbReference>
<dbReference type="Pfam" id="PF00496">
    <property type="entry name" value="SBP_bac_5"/>
    <property type="match status" value="1"/>
</dbReference>
<dbReference type="Gene3D" id="3.10.105.10">
    <property type="entry name" value="Dipeptide-binding Protein, Domain 3"/>
    <property type="match status" value="1"/>
</dbReference>
<dbReference type="PROSITE" id="PS01040">
    <property type="entry name" value="SBP_BACTERIAL_5"/>
    <property type="match status" value="1"/>
</dbReference>
<feature type="domain" description="Solute-binding protein family 5" evidence="5">
    <location>
        <begin position="73"/>
        <end position="449"/>
    </location>
</feature>
<dbReference type="InterPro" id="IPR011980">
    <property type="entry name" value="CntA-like"/>
</dbReference>
<dbReference type="PROSITE" id="PS51257">
    <property type="entry name" value="PROKAR_LIPOPROTEIN"/>
    <property type="match status" value="1"/>
</dbReference>
<dbReference type="EMBL" id="RQTE01000215">
    <property type="protein sequence ID" value="RZI00889.1"/>
    <property type="molecule type" value="Genomic_DNA"/>
</dbReference>
<dbReference type="SUPFAM" id="SSF53850">
    <property type="entry name" value="Periplasmic binding protein-like II"/>
    <property type="match status" value="1"/>
</dbReference>
<evidence type="ECO:0000313" key="6">
    <source>
        <dbReference type="EMBL" id="RZI00889.1"/>
    </source>
</evidence>
<dbReference type="NCBIfam" id="TIGR02294">
    <property type="entry name" value="nickel_nikA"/>
    <property type="match status" value="1"/>
</dbReference>
<sequence>MNKVLRLFALTATSLMVLTACGGNDLEEKKKEKNITYAASKDIGDMNPHVYGGSMSAEGMIYESLVDNTKDGIKPLLAKSWDISEDGKTYTFHLRKNVKFQDGEPFNAQAVKQNFDAVQANKKLHSWLRLSNILQSTEVKDDYTVVLKLTEPYNATLNELAMTRPYVFVSPKSFKNGQTKDGLKSYIGTGPFKLGKHEKDVKAEFKRNGQYWGEKAHLDSVVAKVLPAGETTFLALKKGEVNFTFTDDRGADTIDNDAVKKLTDEGKYQLKRSKPMNTKMIVANSGKEDSPSMDKSVRQALWYIIDREKIAKNILDNTEKPAYQLFSKNVPDANVELEKRGFDLHKAEQLLDENGWKLNEKNKIREKNGKPLKMSLLYDTQSQVQKKEAEYIQAKAKDIGMELKIDGETSDKIAERRTNGNYDLMFNQTWGLQYDPQSTVSAFKTETGYKAATSGIKDKNQLYKDIDEALKTPNKTEQQEKYRSILKTVHDEAIFIPISNGNMTIVAPKDLKDISFKQSQYELPFEQMKYE</sequence>
<dbReference type="GO" id="GO:0020037">
    <property type="term" value="F:heme binding"/>
    <property type="evidence" value="ECO:0007669"/>
    <property type="project" value="InterPro"/>
</dbReference>
<dbReference type="PANTHER" id="PTHR30290:SF37">
    <property type="entry name" value="NICKEL-BINDING PERIPLASMIC PROTEIN"/>
    <property type="match status" value="1"/>
</dbReference>
<evidence type="ECO:0000256" key="1">
    <source>
        <dbReference type="ARBA" id="ARBA00004193"/>
    </source>
</evidence>
<dbReference type="PANTHER" id="PTHR30290">
    <property type="entry name" value="PERIPLASMIC BINDING COMPONENT OF ABC TRANSPORTER"/>
    <property type="match status" value="1"/>
</dbReference>
<dbReference type="InterPro" id="IPR023765">
    <property type="entry name" value="SBP_5_CS"/>
</dbReference>
<keyword evidence="3 4" id="KW-0732">Signal</keyword>
<comment type="caution">
    <text evidence="6">The sequence shown here is derived from an EMBL/GenBank/DDBJ whole genome shotgun (WGS) entry which is preliminary data.</text>
</comment>
<dbReference type="NCBIfam" id="NF047575">
    <property type="entry name" value="opine_bind_CntA"/>
    <property type="match status" value="1"/>
</dbReference>
<dbReference type="InterPro" id="IPR000914">
    <property type="entry name" value="SBP_5_dom"/>
</dbReference>
<organism evidence="6 7">
    <name type="scientific">Staphylococcus condimenti</name>
    <dbReference type="NCBI Taxonomy" id="70255"/>
    <lineage>
        <taxon>Bacteria</taxon>
        <taxon>Bacillati</taxon>
        <taxon>Bacillota</taxon>
        <taxon>Bacilli</taxon>
        <taxon>Bacillales</taxon>
        <taxon>Staphylococcaceae</taxon>
        <taxon>Staphylococcus</taxon>
    </lineage>
</organism>
<dbReference type="GO" id="GO:0030288">
    <property type="term" value="C:outer membrane-bounded periplasmic space"/>
    <property type="evidence" value="ECO:0007669"/>
    <property type="project" value="TreeGrafter"/>
</dbReference>
<evidence type="ECO:0000313" key="7">
    <source>
        <dbReference type="Proteomes" id="UP000293854"/>
    </source>
</evidence>
<evidence type="ECO:0000256" key="4">
    <source>
        <dbReference type="SAM" id="SignalP"/>
    </source>
</evidence>
<dbReference type="Proteomes" id="UP000293854">
    <property type="component" value="Unassembled WGS sequence"/>
</dbReference>
<gene>
    <name evidence="6" type="primary">nikA</name>
    <name evidence="6" type="ORF">EIG99_10185</name>
</gene>
<name>A0A4Q7CKF8_9STAP</name>
<dbReference type="CDD" id="cd08489">
    <property type="entry name" value="PBP2_NikA"/>
    <property type="match status" value="1"/>
</dbReference>
<dbReference type="Gene3D" id="3.40.190.10">
    <property type="entry name" value="Periplasmic binding protein-like II"/>
    <property type="match status" value="1"/>
</dbReference>
<dbReference type="AlphaFoldDB" id="A0A4Q7CKF8"/>
<comment type="subcellular location">
    <subcellularLocation>
        <location evidence="1">Cell membrane</location>
        <topology evidence="1">Lipid-anchor</topology>
    </subcellularLocation>
</comment>
<evidence type="ECO:0000256" key="3">
    <source>
        <dbReference type="ARBA" id="ARBA00022729"/>
    </source>
</evidence>
<proteinExistence type="inferred from homology"/>
<accession>A0A4Q7CKF8</accession>
<protein>
    <submittedName>
        <fullName evidence="6">Nickel ABC transporter, nickel/metallophore periplasmic binding protein</fullName>
    </submittedName>
</protein>
<dbReference type="InterPro" id="IPR030678">
    <property type="entry name" value="Peptide/Ni-bd"/>
</dbReference>
<dbReference type="InterPro" id="IPR039424">
    <property type="entry name" value="SBP_5"/>
</dbReference>